<evidence type="ECO:0000313" key="2">
    <source>
        <dbReference type="EMBL" id="RHN43052.1"/>
    </source>
</evidence>
<dbReference type="EMBL" id="PSQE01000008">
    <property type="protein sequence ID" value="RHN43052.1"/>
    <property type="molecule type" value="Genomic_DNA"/>
</dbReference>
<name>A0A396GPM1_MEDTR</name>
<dbReference type="Proteomes" id="UP000265566">
    <property type="component" value="Chromosome 8"/>
</dbReference>
<organism evidence="2">
    <name type="scientific">Medicago truncatula</name>
    <name type="common">Barrel medic</name>
    <name type="synonym">Medicago tribuloides</name>
    <dbReference type="NCBI Taxonomy" id="3880"/>
    <lineage>
        <taxon>Eukaryota</taxon>
        <taxon>Viridiplantae</taxon>
        <taxon>Streptophyta</taxon>
        <taxon>Embryophyta</taxon>
        <taxon>Tracheophyta</taxon>
        <taxon>Spermatophyta</taxon>
        <taxon>Magnoliopsida</taxon>
        <taxon>eudicotyledons</taxon>
        <taxon>Gunneridae</taxon>
        <taxon>Pentapetalae</taxon>
        <taxon>rosids</taxon>
        <taxon>fabids</taxon>
        <taxon>Fabales</taxon>
        <taxon>Fabaceae</taxon>
        <taxon>Papilionoideae</taxon>
        <taxon>50 kb inversion clade</taxon>
        <taxon>NPAAA clade</taxon>
        <taxon>Hologalegina</taxon>
        <taxon>IRL clade</taxon>
        <taxon>Trifolieae</taxon>
        <taxon>Medicago</taxon>
    </lineage>
</organism>
<keyword evidence="1" id="KW-0812">Transmembrane</keyword>
<keyword evidence="1" id="KW-1133">Transmembrane helix</keyword>
<feature type="transmembrane region" description="Helical" evidence="1">
    <location>
        <begin position="51"/>
        <end position="68"/>
    </location>
</feature>
<gene>
    <name evidence="2" type="ORF">MtrunA17_Chr8g0383641</name>
</gene>
<evidence type="ECO:0000256" key="1">
    <source>
        <dbReference type="SAM" id="Phobius"/>
    </source>
</evidence>
<feature type="transmembrane region" description="Helical" evidence="1">
    <location>
        <begin position="12"/>
        <end position="31"/>
    </location>
</feature>
<accession>A0A396GPM1</accession>
<dbReference type="AlphaFoldDB" id="A0A396GPM1"/>
<evidence type="ECO:0008006" key="3">
    <source>
        <dbReference type="Google" id="ProtNLM"/>
    </source>
</evidence>
<sequence>MEYINSTMTTLPYFFLFHQLLLLPSYFFSFVQRVLFYLAFPIFYHSFLSRFQISLLLINIYSLINHLLHRFHCVF</sequence>
<proteinExistence type="predicted"/>
<dbReference type="Gramene" id="rna49574">
    <property type="protein sequence ID" value="RHN43052.1"/>
    <property type="gene ID" value="gene49574"/>
</dbReference>
<keyword evidence="1" id="KW-0472">Membrane</keyword>
<protein>
    <recommendedName>
        <fullName evidence="3">Transmembrane protein</fullName>
    </recommendedName>
</protein>
<reference evidence="2" key="1">
    <citation type="journal article" date="2018" name="Nat. Plants">
        <title>Whole-genome landscape of Medicago truncatula symbiotic genes.</title>
        <authorList>
            <person name="Pecrix Y."/>
            <person name="Gamas P."/>
            <person name="Carrere S."/>
        </authorList>
    </citation>
    <scope>NUCLEOTIDE SEQUENCE</scope>
    <source>
        <tissue evidence="2">Leaves</tissue>
    </source>
</reference>
<comment type="caution">
    <text evidence="2">The sequence shown here is derived from an EMBL/GenBank/DDBJ whole genome shotgun (WGS) entry which is preliminary data.</text>
</comment>